<protein>
    <submittedName>
        <fullName evidence="4">DDE_3 domain-containing protein</fullName>
    </submittedName>
</protein>
<evidence type="ECO:0000313" key="4">
    <source>
        <dbReference type="WBParaSite" id="NBR_0001102601-mRNA-1"/>
    </source>
</evidence>
<organism evidence="4">
    <name type="scientific">Nippostrongylus brasiliensis</name>
    <name type="common">Rat hookworm</name>
    <dbReference type="NCBI Taxonomy" id="27835"/>
    <lineage>
        <taxon>Eukaryota</taxon>
        <taxon>Metazoa</taxon>
        <taxon>Ecdysozoa</taxon>
        <taxon>Nematoda</taxon>
        <taxon>Chromadorea</taxon>
        <taxon>Rhabditida</taxon>
        <taxon>Rhabditina</taxon>
        <taxon>Rhabditomorpha</taxon>
        <taxon>Strongyloidea</taxon>
        <taxon>Heligmosomidae</taxon>
        <taxon>Nippostrongylus</taxon>
    </lineage>
</organism>
<dbReference type="Gene3D" id="3.30.420.10">
    <property type="entry name" value="Ribonuclease H-like superfamily/Ribonuclease H"/>
    <property type="match status" value="1"/>
</dbReference>
<accession>A0A0N4Y502</accession>
<evidence type="ECO:0000313" key="2">
    <source>
        <dbReference type="EMBL" id="VDL74616.1"/>
    </source>
</evidence>
<dbReference type="GO" id="GO:0003676">
    <property type="term" value="F:nucleic acid binding"/>
    <property type="evidence" value="ECO:0007669"/>
    <property type="project" value="InterPro"/>
</dbReference>
<dbReference type="GO" id="GO:0005634">
    <property type="term" value="C:nucleus"/>
    <property type="evidence" value="ECO:0007669"/>
    <property type="project" value="UniProtKB-SubCell"/>
</dbReference>
<dbReference type="SUPFAM" id="SSF46689">
    <property type="entry name" value="Homeodomain-like"/>
    <property type="match status" value="1"/>
</dbReference>
<dbReference type="STRING" id="27835.A0A0N4Y502"/>
<comment type="subcellular location">
    <subcellularLocation>
        <location evidence="1">Nucleus</location>
    </subcellularLocation>
</comment>
<reference evidence="4" key="1">
    <citation type="submission" date="2017-02" db="UniProtKB">
        <authorList>
            <consortium name="WormBaseParasite"/>
        </authorList>
    </citation>
    <scope>IDENTIFICATION</scope>
</reference>
<dbReference type="OMA" id="VIWRYLE"/>
<dbReference type="InterPro" id="IPR036397">
    <property type="entry name" value="RNaseH_sf"/>
</dbReference>
<dbReference type="Pfam" id="PF13565">
    <property type="entry name" value="HTH_32"/>
    <property type="match status" value="1"/>
</dbReference>
<dbReference type="PANTHER" id="PTHR46068:SF1">
    <property type="entry name" value="TRANSPOSASE IS30-LIKE HTH DOMAIN-CONTAINING PROTEIN"/>
    <property type="match status" value="1"/>
</dbReference>
<reference evidence="2 3" key="2">
    <citation type="submission" date="2018-11" db="EMBL/GenBank/DDBJ databases">
        <authorList>
            <consortium name="Pathogen Informatics"/>
        </authorList>
    </citation>
    <scope>NUCLEOTIDE SEQUENCE [LARGE SCALE GENOMIC DNA]</scope>
</reference>
<gene>
    <name evidence="2" type="ORF">NBR_LOCUS11027</name>
</gene>
<dbReference type="AlphaFoldDB" id="A0A0N4Y502"/>
<evidence type="ECO:0000313" key="3">
    <source>
        <dbReference type="Proteomes" id="UP000271162"/>
    </source>
</evidence>
<dbReference type="PANTHER" id="PTHR46068">
    <property type="entry name" value="PROTEIN CBG27172"/>
    <property type="match status" value="1"/>
</dbReference>
<proteinExistence type="predicted"/>
<evidence type="ECO:0000256" key="1">
    <source>
        <dbReference type="ARBA" id="ARBA00004123"/>
    </source>
</evidence>
<name>A0A0N4Y502_NIPBR</name>
<sequence>MPSTERASIIKLHMVGVTASKIAKRLNASRFTAQKAIKRYKELGTLSDRPRSGCPKTAITPNVVKKVRDKISRNATKSMRKMTKALEVSERSVRRICHNKPKGKCYKKQKCHALTPSMRAARIERCDQLLRRFDKARCLEIVFSDEKLFTIEASLNHQNDRILVRNVEEANQSGRLVERKGHPRQLMVWTAITSDGKSDLVFVEEGVKIDSSLYLEDILKKNLLPWTRNHFGGRSFLFQQHGALAHKSKEVQGWLQRELSDSVSSSEWPPYSSDLNLLDYVIWRYLESKGCATPHRSLDSLRRSLIKAWKEMHVYYMRAVVDSFHDRLRACARAKGGIFET</sequence>
<dbReference type="EMBL" id="UYSL01020440">
    <property type="protein sequence ID" value="VDL74616.1"/>
    <property type="molecule type" value="Genomic_DNA"/>
</dbReference>
<keyword evidence="3" id="KW-1185">Reference proteome</keyword>
<dbReference type="WBParaSite" id="NBR_0001102601-mRNA-1">
    <property type="protein sequence ID" value="NBR_0001102601-mRNA-1"/>
    <property type="gene ID" value="NBR_0001102601"/>
</dbReference>
<dbReference type="InterPro" id="IPR036388">
    <property type="entry name" value="WH-like_DNA-bd_sf"/>
</dbReference>
<dbReference type="Proteomes" id="UP000271162">
    <property type="component" value="Unassembled WGS sequence"/>
</dbReference>
<dbReference type="Gene3D" id="1.10.10.10">
    <property type="entry name" value="Winged helix-like DNA-binding domain superfamily/Winged helix DNA-binding domain"/>
    <property type="match status" value="1"/>
</dbReference>
<dbReference type="InterPro" id="IPR009057">
    <property type="entry name" value="Homeodomain-like_sf"/>
</dbReference>